<evidence type="ECO:0000256" key="5">
    <source>
        <dbReference type="ARBA" id="ARBA00023136"/>
    </source>
</evidence>
<evidence type="ECO:0000256" key="1">
    <source>
        <dbReference type="ARBA" id="ARBA00004370"/>
    </source>
</evidence>
<dbReference type="PANTHER" id="PTHR13193:SF0">
    <property type="entry name" value="PAT COMPLEX SUBUNIT ASTERIX"/>
    <property type="match status" value="1"/>
</dbReference>
<keyword evidence="3" id="KW-0812">Transmembrane</keyword>
<evidence type="ECO:0000256" key="4">
    <source>
        <dbReference type="ARBA" id="ARBA00022989"/>
    </source>
</evidence>
<keyword evidence="4" id="KW-1133">Transmembrane helix</keyword>
<comment type="function">
    <text evidence="7">Component of the multi-pass translocon (MPT) complex that mediates insertion of multi-pass membrane proteins into the lipid bilayer of membranes. The MPT complex takes over after the SEC61 complex: following membrane insertion of the first few transmembrane segments of proteins by the SEC61 complex, the MPT complex occludes the lateral gate of the SEC61 complex to promote insertion of subsequent transmembrane regions. Within the MPT complex, the PAT subcomplex sequesters any highly polar regions in the transmembrane domains away from the non-polar membrane environment until they can be buried in the interior of the fully assembled protein. Within the PAT subcomplex, WDR83OS/Asterix binds to and redirects the substrate to a location behind the SEC61 complex.</text>
</comment>
<evidence type="ECO:0000256" key="2">
    <source>
        <dbReference type="ARBA" id="ARBA00009066"/>
    </source>
</evidence>
<sequence>VCGPTRLNEVPRSNAPWSQRTPALDDLAQDHLHLLSTIVGTRSLVLELRRCTRVTVYCSFSHCANAHSSEDTEQRIRSFLLSITASAIPYPQNPQPVMLPW</sequence>
<comment type="similarity">
    <text evidence="2">Belongs to the Asterix family.</text>
</comment>
<dbReference type="InterPro" id="IPR005351">
    <property type="entry name" value="ASTER"/>
</dbReference>
<feature type="region of interest" description="Disordered" evidence="8">
    <location>
        <begin position="1"/>
        <end position="20"/>
    </location>
</feature>
<keyword evidence="5" id="KW-0472">Membrane</keyword>
<dbReference type="GO" id="GO:0045048">
    <property type="term" value="P:protein insertion into ER membrane"/>
    <property type="evidence" value="ECO:0007669"/>
    <property type="project" value="InterPro"/>
</dbReference>
<accession>A0A6G1AC31</accession>
<comment type="caution">
    <text evidence="9">The sequence shown here is derived from an EMBL/GenBank/DDBJ whole genome shotgun (WGS) entry which is preliminary data.</text>
</comment>
<proteinExistence type="inferred from homology"/>
<organism evidence="9 10">
    <name type="scientific">Crocuta crocuta</name>
    <name type="common">Spotted hyena</name>
    <dbReference type="NCBI Taxonomy" id="9678"/>
    <lineage>
        <taxon>Eukaryota</taxon>
        <taxon>Metazoa</taxon>
        <taxon>Chordata</taxon>
        <taxon>Craniata</taxon>
        <taxon>Vertebrata</taxon>
        <taxon>Euteleostomi</taxon>
        <taxon>Mammalia</taxon>
        <taxon>Eutheria</taxon>
        <taxon>Laurasiatheria</taxon>
        <taxon>Carnivora</taxon>
        <taxon>Feliformia</taxon>
        <taxon>Hyaenidae</taxon>
        <taxon>Crocuta</taxon>
    </lineage>
</organism>
<evidence type="ECO:0000256" key="7">
    <source>
        <dbReference type="ARBA" id="ARBA00046255"/>
    </source>
</evidence>
<comment type="subcellular location">
    <subcellularLocation>
        <location evidence="1">Membrane</location>
    </subcellularLocation>
</comment>
<dbReference type="GO" id="GO:0005789">
    <property type="term" value="C:endoplasmic reticulum membrane"/>
    <property type="evidence" value="ECO:0007669"/>
    <property type="project" value="InterPro"/>
</dbReference>
<protein>
    <recommendedName>
        <fullName evidence="6">PAT complex subunit Asterix</fullName>
    </recommendedName>
</protein>
<name>A0A6G1AC31_CROCR</name>
<evidence type="ECO:0000256" key="3">
    <source>
        <dbReference type="ARBA" id="ARBA00022692"/>
    </source>
</evidence>
<feature type="non-terminal residue" evidence="9">
    <location>
        <position position="101"/>
    </location>
</feature>
<reference evidence="9 10" key="1">
    <citation type="submission" date="2019-11" db="EMBL/GenBank/DDBJ databases">
        <authorList>
            <person name="Yang C."/>
            <person name="Li F."/>
        </authorList>
    </citation>
    <scope>NUCLEOTIDE SEQUENCE [LARGE SCALE GENOMIC DNA]</scope>
    <source>
        <strain evidence="9">KB4526</strain>
        <tissue evidence="9">Muscle</tissue>
    </source>
</reference>
<dbReference type="AlphaFoldDB" id="A0A6G1AC31"/>
<keyword evidence="10" id="KW-1185">Reference proteome</keyword>
<dbReference type="Pfam" id="PF03669">
    <property type="entry name" value="ASTER"/>
    <property type="match status" value="1"/>
</dbReference>
<dbReference type="GO" id="GO:0044183">
    <property type="term" value="F:protein folding chaperone"/>
    <property type="evidence" value="ECO:0007669"/>
    <property type="project" value="InterPro"/>
</dbReference>
<evidence type="ECO:0000313" key="9">
    <source>
        <dbReference type="EMBL" id="KAF0873221.1"/>
    </source>
</evidence>
<dbReference type="PANTHER" id="PTHR13193">
    <property type="entry name" value="CGI-140"/>
    <property type="match status" value="1"/>
</dbReference>
<dbReference type="EMBL" id="VOAJ01005932">
    <property type="protein sequence ID" value="KAF0873221.1"/>
    <property type="molecule type" value="Genomic_DNA"/>
</dbReference>
<dbReference type="Proteomes" id="UP000475037">
    <property type="component" value="Unassembled WGS sequence"/>
</dbReference>
<evidence type="ECO:0000256" key="6">
    <source>
        <dbReference type="ARBA" id="ARBA00024230"/>
    </source>
</evidence>
<evidence type="ECO:0000256" key="8">
    <source>
        <dbReference type="SAM" id="MobiDB-lite"/>
    </source>
</evidence>
<feature type="non-terminal residue" evidence="9">
    <location>
        <position position="1"/>
    </location>
</feature>
<evidence type="ECO:0000313" key="10">
    <source>
        <dbReference type="Proteomes" id="UP000475037"/>
    </source>
</evidence>
<gene>
    <name evidence="9" type="primary">Wdr83os</name>
    <name evidence="9" type="ORF">FOF47_R22612</name>
</gene>